<evidence type="ECO:0000313" key="2">
    <source>
        <dbReference type="EMBL" id="KAJ3630109.1"/>
    </source>
</evidence>
<dbReference type="EMBL" id="JALNTZ010000828">
    <property type="protein sequence ID" value="KAJ3630109.1"/>
    <property type="molecule type" value="Genomic_DNA"/>
</dbReference>
<name>A0AA38HJ24_9CUCU</name>
<gene>
    <name evidence="2" type="ORF">Zmor_027061</name>
</gene>
<reference evidence="2" key="1">
    <citation type="journal article" date="2023" name="G3 (Bethesda)">
        <title>Whole genome assemblies of Zophobas morio and Tenebrio molitor.</title>
        <authorList>
            <person name="Kaur S."/>
            <person name="Stinson S.A."/>
            <person name="diCenzo G.C."/>
        </authorList>
    </citation>
    <scope>NUCLEOTIDE SEQUENCE</scope>
    <source>
        <strain evidence="2">QUZm001</strain>
    </source>
</reference>
<keyword evidence="3" id="KW-1185">Reference proteome</keyword>
<evidence type="ECO:0000256" key="1">
    <source>
        <dbReference type="SAM" id="MobiDB-lite"/>
    </source>
</evidence>
<dbReference type="Proteomes" id="UP001168821">
    <property type="component" value="Unassembled WGS sequence"/>
</dbReference>
<proteinExistence type="predicted"/>
<protein>
    <submittedName>
        <fullName evidence="2">Uncharacterized protein</fullName>
    </submittedName>
</protein>
<comment type="caution">
    <text evidence="2">The sequence shown here is derived from an EMBL/GenBank/DDBJ whole genome shotgun (WGS) entry which is preliminary data.</text>
</comment>
<feature type="region of interest" description="Disordered" evidence="1">
    <location>
        <begin position="65"/>
        <end position="87"/>
    </location>
</feature>
<accession>A0AA38HJ24</accession>
<dbReference type="AlphaFoldDB" id="A0AA38HJ24"/>
<organism evidence="2 3">
    <name type="scientific">Zophobas morio</name>
    <dbReference type="NCBI Taxonomy" id="2755281"/>
    <lineage>
        <taxon>Eukaryota</taxon>
        <taxon>Metazoa</taxon>
        <taxon>Ecdysozoa</taxon>
        <taxon>Arthropoda</taxon>
        <taxon>Hexapoda</taxon>
        <taxon>Insecta</taxon>
        <taxon>Pterygota</taxon>
        <taxon>Neoptera</taxon>
        <taxon>Endopterygota</taxon>
        <taxon>Coleoptera</taxon>
        <taxon>Polyphaga</taxon>
        <taxon>Cucujiformia</taxon>
        <taxon>Tenebrionidae</taxon>
        <taxon>Zophobas</taxon>
    </lineage>
</organism>
<evidence type="ECO:0000313" key="3">
    <source>
        <dbReference type="Proteomes" id="UP001168821"/>
    </source>
</evidence>
<sequence>MAIYCTSTVPIVAKCVGCWEPSTDSFLNRVGQGCAHSSYRLGCSMQIWRLRSPHKTVEETIPRMVSKPEGGSSFQGGLKTVITETGA</sequence>